<dbReference type="EMBL" id="UZAM01010811">
    <property type="protein sequence ID" value="VDP13833.1"/>
    <property type="molecule type" value="Genomic_DNA"/>
</dbReference>
<dbReference type="AlphaFoldDB" id="A0A183IVK2"/>
<gene>
    <name evidence="1" type="ORF">SBAD_LOCUS7649</name>
</gene>
<reference evidence="3" key="1">
    <citation type="submission" date="2016-06" db="UniProtKB">
        <authorList>
            <consortium name="WormBaseParasite"/>
        </authorList>
    </citation>
    <scope>IDENTIFICATION</scope>
</reference>
<proteinExistence type="predicted"/>
<organism evidence="3">
    <name type="scientific">Soboliphyme baturini</name>
    <dbReference type="NCBI Taxonomy" id="241478"/>
    <lineage>
        <taxon>Eukaryota</taxon>
        <taxon>Metazoa</taxon>
        <taxon>Ecdysozoa</taxon>
        <taxon>Nematoda</taxon>
        <taxon>Enoplea</taxon>
        <taxon>Dorylaimia</taxon>
        <taxon>Dioctophymatida</taxon>
        <taxon>Dioctophymatoidea</taxon>
        <taxon>Soboliphymatidae</taxon>
        <taxon>Soboliphyme</taxon>
    </lineage>
</organism>
<keyword evidence="2" id="KW-1185">Reference proteome</keyword>
<evidence type="ECO:0000313" key="2">
    <source>
        <dbReference type="Proteomes" id="UP000270296"/>
    </source>
</evidence>
<dbReference type="WBParaSite" id="SBAD_0000794001-mRNA-1">
    <property type="protein sequence ID" value="SBAD_0000794001-mRNA-1"/>
    <property type="gene ID" value="SBAD_0000794001"/>
</dbReference>
<sequence length="67" mass="7774">MLQPLFKVVATVRLNLSVRLKIIDPFAVVVFCRQEPFTKGDTRFIAGEFFVGIYFKECKVVLQYDTK</sequence>
<reference evidence="1 2" key="2">
    <citation type="submission" date="2018-11" db="EMBL/GenBank/DDBJ databases">
        <authorList>
            <consortium name="Pathogen Informatics"/>
        </authorList>
    </citation>
    <scope>NUCLEOTIDE SEQUENCE [LARGE SCALE GENOMIC DNA]</scope>
</reference>
<evidence type="ECO:0000313" key="3">
    <source>
        <dbReference type="WBParaSite" id="SBAD_0000794001-mRNA-1"/>
    </source>
</evidence>
<protein>
    <submittedName>
        <fullName evidence="1 3">Uncharacterized protein</fullName>
    </submittedName>
</protein>
<name>A0A183IVK2_9BILA</name>
<accession>A0A183IVK2</accession>
<evidence type="ECO:0000313" key="1">
    <source>
        <dbReference type="EMBL" id="VDP13833.1"/>
    </source>
</evidence>
<dbReference type="Proteomes" id="UP000270296">
    <property type="component" value="Unassembled WGS sequence"/>
</dbReference>